<proteinExistence type="predicted"/>
<reference evidence="2" key="1">
    <citation type="submission" date="2016-08" db="EMBL/GenBank/DDBJ databases">
        <authorList>
            <person name="Varghese N."/>
            <person name="Submissions Spin"/>
        </authorList>
    </citation>
    <scope>NUCLEOTIDE SEQUENCE [LARGE SCALE GENOMIC DNA]</scope>
    <source>
        <strain evidence="2">R-53144</strain>
    </source>
</reference>
<keyword evidence="2" id="KW-1185">Reference proteome</keyword>
<accession>A0A1C4BRV7</accession>
<dbReference type="RefSeq" id="WP_091123486.1">
    <property type="nucleotide sequence ID" value="NZ_FMBA01000024.1"/>
</dbReference>
<gene>
    <name evidence="1" type="ORF">GA0061080_10248</name>
</gene>
<organism evidence="1 2">
    <name type="scientific">Gilliamella intestini</name>
    <dbReference type="NCBI Taxonomy" id="1798183"/>
    <lineage>
        <taxon>Bacteria</taxon>
        <taxon>Pseudomonadati</taxon>
        <taxon>Pseudomonadota</taxon>
        <taxon>Gammaproteobacteria</taxon>
        <taxon>Orbales</taxon>
        <taxon>Orbaceae</taxon>
        <taxon>Gilliamella</taxon>
    </lineage>
</organism>
<evidence type="ECO:0000313" key="1">
    <source>
        <dbReference type="EMBL" id="SCC09452.1"/>
    </source>
</evidence>
<dbReference type="AlphaFoldDB" id="A0A1C4BRV7"/>
<dbReference type="EMBL" id="FMBA01000024">
    <property type="protein sequence ID" value="SCC09452.1"/>
    <property type="molecule type" value="Genomic_DNA"/>
</dbReference>
<dbReference type="OrthoDB" id="6510336at2"/>
<sequence>MSYSWGLQAANDKNGQSKRSDAIIFLSKQATITYVRPNLSFNGHSMGGGAGDTELVAGPVNMWDYDKGFLVQSMNPELYGLNFPTTGMDGLYFDLLIEGVDADELTWEPVTHEGITATVTRIEANDYWIPKDNQFPPIGSYNEPNYPNGTEVVTRVTLTGPQARSQWDNDHPGGIRVPKLPQKFELVGKDRDGYEVVKYGFELKQWFVIRKMPGTGRYSIKGYRYEESLMEKDRKKNPKRYSYANSQAWCESLGYRLPHIRDLTNAQCGHTMDTAYHCKGAVSATPTSPFKGAGYQRRIGAGMTGEWGDLTRYRIGLYGYLFDFWTDDTRYSDNPHPFVVDIIVGGISTNSVSIWSSSRCIGDSGYPDSYCQAIALCVTP</sequence>
<dbReference type="Proteomes" id="UP000199698">
    <property type="component" value="Unassembled WGS sequence"/>
</dbReference>
<name>A0A1C4BRV7_9GAMM</name>
<protein>
    <submittedName>
        <fullName evidence="1">Uncharacterized protein</fullName>
    </submittedName>
</protein>
<evidence type="ECO:0000313" key="2">
    <source>
        <dbReference type="Proteomes" id="UP000199698"/>
    </source>
</evidence>